<gene>
    <name evidence="1" type="ORF">Patl1_25486</name>
</gene>
<evidence type="ECO:0000313" key="1">
    <source>
        <dbReference type="EMBL" id="KAJ0092291.1"/>
    </source>
</evidence>
<dbReference type="Proteomes" id="UP001164250">
    <property type="component" value="Chromosome 7"/>
</dbReference>
<protein>
    <submittedName>
        <fullName evidence="1">Uncharacterized protein</fullName>
    </submittedName>
</protein>
<keyword evidence="2" id="KW-1185">Reference proteome</keyword>
<reference evidence="2" key="1">
    <citation type="journal article" date="2023" name="G3 (Bethesda)">
        <title>Genome assembly and association tests identify interacting loci associated with vigor, precocity, and sex in interspecific pistachio rootstocks.</title>
        <authorList>
            <person name="Palmer W."/>
            <person name="Jacygrad E."/>
            <person name="Sagayaradj S."/>
            <person name="Cavanaugh K."/>
            <person name="Han R."/>
            <person name="Bertier L."/>
            <person name="Beede B."/>
            <person name="Kafkas S."/>
            <person name="Golino D."/>
            <person name="Preece J."/>
            <person name="Michelmore R."/>
        </authorList>
    </citation>
    <scope>NUCLEOTIDE SEQUENCE [LARGE SCALE GENOMIC DNA]</scope>
</reference>
<proteinExistence type="predicted"/>
<organism evidence="1 2">
    <name type="scientific">Pistacia atlantica</name>
    <dbReference type="NCBI Taxonomy" id="434234"/>
    <lineage>
        <taxon>Eukaryota</taxon>
        <taxon>Viridiplantae</taxon>
        <taxon>Streptophyta</taxon>
        <taxon>Embryophyta</taxon>
        <taxon>Tracheophyta</taxon>
        <taxon>Spermatophyta</taxon>
        <taxon>Magnoliopsida</taxon>
        <taxon>eudicotyledons</taxon>
        <taxon>Gunneridae</taxon>
        <taxon>Pentapetalae</taxon>
        <taxon>rosids</taxon>
        <taxon>malvids</taxon>
        <taxon>Sapindales</taxon>
        <taxon>Anacardiaceae</taxon>
        <taxon>Pistacia</taxon>
    </lineage>
</organism>
<dbReference type="EMBL" id="CM047903">
    <property type="protein sequence ID" value="KAJ0092291.1"/>
    <property type="molecule type" value="Genomic_DNA"/>
</dbReference>
<comment type="caution">
    <text evidence="1">The sequence shown here is derived from an EMBL/GenBank/DDBJ whole genome shotgun (WGS) entry which is preliminary data.</text>
</comment>
<accession>A0ACC1B007</accession>
<sequence length="420" mass="47537">MGRALSSIKTFLRQNPPIRQSPNSHIRNLSIESKETSQLCSDFAKEVCKIIRTKPRWEQTLLSDFPSFNFNDPKFFHQVLEHQNNVLLSLRYFYWLNSNYTFSADLDSCSALFDSLVEAKACKVAMDFLDHTGFSPDPGSIERYIQCLCECGLVQEAIGVLPKLKEMGVSGSIKTWNSALLGAVKVDRTDLAWKLYEVMIESDVVANVDAETVGYLIQAFCNDGKLCKGYQLLRQVLEEGLEPGNVAFNKLISGFCKKRNYGRVSELLHTMVARNCAPDRYTYQEVINGLCKSGMMLEGYRVFNDIKERGYAPDTVNYTTMIHGLWSVGQGSILMIISEQGYVAEGSEQGYVAEGSEQGYLAEGLQWFIEMLKSKLKPQKETFERLVQCLSQNDRLLASCCLRDATGTLQITMKQSRQWY</sequence>
<evidence type="ECO:0000313" key="2">
    <source>
        <dbReference type="Proteomes" id="UP001164250"/>
    </source>
</evidence>
<name>A0ACC1B007_9ROSI</name>